<accession>A0AAD9K647</accession>
<dbReference type="InterPro" id="IPR000719">
    <property type="entry name" value="Prot_kinase_dom"/>
</dbReference>
<keyword evidence="6 10" id="KW-1133">Transmembrane helix</keyword>
<feature type="domain" description="Protein kinase" evidence="11">
    <location>
        <begin position="407"/>
        <end position="677"/>
    </location>
</feature>
<keyword evidence="7 10" id="KW-0472">Membrane</keyword>
<dbReference type="GO" id="GO:0005524">
    <property type="term" value="F:ATP binding"/>
    <property type="evidence" value="ECO:0007669"/>
    <property type="project" value="UniProtKB-KW"/>
</dbReference>
<feature type="compositionally biased region" description="Polar residues" evidence="9">
    <location>
        <begin position="359"/>
        <end position="372"/>
    </location>
</feature>
<keyword evidence="3" id="KW-0732">Signal</keyword>
<dbReference type="EMBL" id="JAODUO010001358">
    <property type="protein sequence ID" value="KAK2165619.1"/>
    <property type="molecule type" value="Genomic_DNA"/>
</dbReference>
<protein>
    <recommendedName>
        <fullName evidence="11">Protein kinase domain-containing protein</fullName>
    </recommendedName>
</protein>
<feature type="region of interest" description="Disordered" evidence="9">
    <location>
        <begin position="345"/>
        <end position="377"/>
    </location>
</feature>
<evidence type="ECO:0000256" key="3">
    <source>
        <dbReference type="ARBA" id="ARBA00022729"/>
    </source>
</evidence>
<evidence type="ECO:0000259" key="11">
    <source>
        <dbReference type="PROSITE" id="PS50011"/>
    </source>
</evidence>
<evidence type="ECO:0000256" key="8">
    <source>
        <dbReference type="ARBA" id="ARBA00023170"/>
    </source>
</evidence>
<dbReference type="PANTHER" id="PTHR24416:SF550">
    <property type="entry name" value="FIBROBLAST GROWTH FACTOR RECEPTOR HOMOLOG 1-RELATED"/>
    <property type="match status" value="1"/>
</dbReference>
<evidence type="ECO:0000256" key="1">
    <source>
        <dbReference type="ARBA" id="ARBA00004370"/>
    </source>
</evidence>
<keyword evidence="4" id="KW-0547">Nucleotide-binding</keyword>
<feature type="region of interest" description="Disordered" evidence="9">
    <location>
        <begin position="732"/>
        <end position="754"/>
    </location>
</feature>
<dbReference type="InterPro" id="IPR011009">
    <property type="entry name" value="Kinase-like_dom_sf"/>
</dbReference>
<evidence type="ECO:0000313" key="13">
    <source>
        <dbReference type="Proteomes" id="UP001209878"/>
    </source>
</evidence>
<dbReference type="Pfam" id="PF07714">
    <property type="entry name" value="PK_Tyr_Ser-Thr"/>
    <property type="match status" value="1"/>
</dbReference>
<sequence length="754" mass="83941">MIWDRDSKVTLTDEPMSVDGKTPSDSDVVWLITDPLGRIVVKWQGHFENAFYRNNKLLNGVKPWRTGMDDREGNLTVDAIAHVNGITRFVFGHSDAQRTAPVTWEEVGRNQQHELLATLPFRVHVKAYDVMGNTATDTLGVGVDWTPPVFEGESFSKNVDYSESKINFSSRLTLTVTDKESGIQTIRYKVIDATDESLLWSGEIAGQEDKHACRSSGSCVCTPFEVCYRHHQVLYLDNCWLVRGAGHHVVVDVVIFNHAGLPTTVVVHLGVLDGLHGLNTCPIKPKGSGLSAGAIVGIVIGTLWGMLLMTSLILLAVFLLTRLRRHEPYRPRNFADFRRTLRQSVPFGNTPPANPGEFQLNTSRPQNQSSAQFREAGDGVSGEVEVYAYMVTDDVADWKIPAQRMVLGQRLPNSAGRFADIFEATIRLGDVRQSVVAKKLKHGGNDEGKLLMTAKMNFWATACPKHENILQFIGAVTSGPILLFERCDLGRLRDWLAAQPQVTDDLQDKMITLSIQIARAMKHLHANKIIHRRLGARNVLLKSDEVGAIVAKVAGFGPTKGEVQSPSGKAQRKIPVKWMAPEQLNLVIGTKRNYDRKTDMWSFAVTIWEIFSKGEAPYPDCDSVELKGLLSTGYRMPRPTHCPDMMFEQIVTPCWDSSAISRPAFDDVVTVMESLFLQGRGGDEYYYERAEVAPELGNNMYEAVPSQGYDNETYEATAEDSTAEMAHYAVPGHAYDNNTEATPQPDEDIYEPTQ</sequence>
<dbReference type="Proteomes" id="UP001209878">
    <property type="component" value="Unassembled WGS sequence"/>
</dbReference>
<reference evidence="12" key="1">
    <citation type="journal article" date="2023" name="Mol. Biol. Evol.">
        <title>Third-Generation Sequencing Reveals the Adaptive Role of the Epigenome in Three Deep-Sea Polychaetes.</title>
        <authorList>
            <person name="Perez M."/>
            <person name="Aroh O."/>
            <person name="Sun Y."/>
            <person name="Lan Y."/>
            <person name="Juniper S.K."/>
            <person name="Young C.R."/>
            <person name="Angers B."/>
            <person name="Qian P.Y."/>
        </authorList>
    </citation>
    <scope>NUCLEOTIDE SEQUENCE</scope>
    <source>
        <strain evidence="12">R07B-5</strain>
    </source>
</reference>
<dbReference type="SUPFAM" id="SSF56112">
    <property type="entry name" value="Protein kinase-like (PK-like)"/>
    <property type="match status" value="1"/>
</dbReference>
<dbReference type="GO" id="GO:0005886">
    <property type="term" value="C:plasma membrane"/>
    <property type="evidence" value="ECO:0007669"/>
    <property type="project" value="TreeGrafter"/>
</dbReference>
<dbReference type="InterPro" id="IPR001245">
    <property type="entry name" value="Ser-Thr/Tyr_kinase_cat_dom"/>
</dbReference>
<evidence type="ECO:0000256" key="2">
    <source>
        <dbReference type="ARBA" id="ARBA00022692"/>
    </source>
</evidence>
<proteinExistence type="predicted"/>
<dbReference type="GO" id="GO:0043235">
    <property type="term" value="C:receptor complex"/>
    <property type="evidence" value="ECO:0007669"/>
    <property type="project" value="TreeGrafter"/>
</dbReference>
<comment type="caution">
    <text evidence="12">The sequence shown here is derived from an EMBL/GenBank/DDBJ whole genome shotgun (WGS) entry which is preliminary data.</text>
</comment>
<keyword evidence="8" id="KW-0675">Receptor</keyword>
<evidence type="ECO:0000256" key="4">
    <source>
        <dbReference type="ARBA" id="ARBA00022741"/>
    </source>
</evidence>
<evidence type="ECO:0000256" key="10">
    <source>
        <dbReference type="SAM" id="Phobius"/>
    </source>
</evidence>
<keyword evidence="5" id="KW-0067">ATP-binding</keyword>
<feature type="compositionally biased region" description="Acidic residues" evidence="9">
    <location>
        <begin position="745"/>
        <end position="754"/>
    </location>
</feature>
<evidence type="ECO:0000256" key="7">
    <source>
        <dbReference type="ARBA" id="ARBA00023136"/>
    </source>
</evidence>
<gene>
    <name evidence="12" type="ORF">NP493_1358g02006</name>
</gene>
<keyword evidence="13" id="KW-1185">Reference proteome</keyword>
<dbReference type="PANTHER" id="PTHR24416">
    <property type="entry name" value="TYROSINE-PROTEIN KINASE RECEPTOR"/>
    <property type="match status" value="1"/>
</dbReference>
<keyword evidence="2 10" id="KW-0812">Transmembrane</keyword>
<dbReference type="PRINTS" id="PR00109">
    <property type="entry name" value="TYRKINASE"/>
</dbReference>
<organism evidence="12 13">
    <name type="scientific">Ridgeia piscesae</name>
    <name type="common">Tubeworm</name>
    <dbReference type="NCBI Taxonomy" id="27915"/>
    <lineage>
        <taxon>Eukaryota</taxon>
        <taxon>Metazoa</taxon>
        <taxon>Spiralia</taxon>
        <taxon>Lophotrochozoa</taxon>
        <taxon>Annelida</taxon>
        <taxon>Polychaeta</taxon>
        <taxon>Sedentaria</taxon>
        <taxon>Canalipalpata</taxon>
        <taxon>Sabellida</taxon>
        <taxon>Siboglinidae</taxon>
        <taxon>Ridgeia</taxon>
    </lineage>
</organism>
<dbReference type="GO" id="GO:0004714">
    <property type="term" value="F:transmembrane receptor protein tyrosine kinase activity"/>
    <property type="evidence" value="ECO:0007669"/>
    <property type="project" value="TreeGrafter"/>
</dbReference>
<dbReference type="InterPro" id="IPR050122">
    <property type="entry name" value="RTK"/>
</dbReference>
<name>A0AAD9K647_RIDPI</name>
<evidence type="ECO:0000256" key="6">
    <source>
        <dbReference type="ARBA" id="ARBA00022989"/>
    </source>
</evidence>
<comment type="subcellular location">
    <subcellularLocation>
        <location evidence="1">Membrane</location>
    </subcellularLocation>
</comment>
<evidence type="ECO:0000256" key="5">
    <source>
        <dbReference type="ARBA" id="ARBA00022840"/>
    </source>
</evidence>
<dbReference type="AlphaFoldDB" id="A0AAD9K647"/>
<evidence type="ECO:0000313" key="12">
    <source>
        <dbReference type="EMBL" id="KAK2165619.1"/>
    </source>
</evidence>
<feature type="transmembrane region" description="Helical" evidence="10">
    <location>
        <begin position="290"/>
        <end position="320"/>
    </location>
</feature>
<dbReference type="GO" id="GO:0007169">
    <property type="term" value="P:cell surface receptor protein tyrosine kinase signaling pathway"/>
    <property type="evidence" value="ECO:0007669"/>
    <property type="project" value="TreeGrafter"/>
</dbReference>
<evidence type="ECO:0000256" key="9">
    <source>
        <dbReference type="SAM" id="MobiDB-lite"/>
    </source>
</evidence>
<dbReference type="PROSITE" id="PS50011">
    <property type="entry name" value="PROTEIN_KINASE_DOM"/>
    <property type="match status" value="1"/>
</dbReference>
<dbReference type="Gene3D" id="1.10.510.10">
    <property type="entry name" value="Transferase(Phosphotransferase) domain 1"/>
    <property type="match status" value="1"/>
</dbReference>